<keyword evidence="13" id="KW-0175">Coiled coil</keyword>
<evidence type="ECO:0000256" key="5">
    <source>
        <dbReference type="ARBA" id="ARBA00023016"/>
    </source>
</evidence>
<dbReference type="CDD" id="cd00446">
    <property type="entry name" value="GrpE"/>
    <property type="match status" value="1"/>
</dbReference>
<dbReference type="HAMAP" id="MF_01151">
    <property type="entry name" value="GrpE"/>
    <property type="match status" value="1"/>
</dbReference>
<dbReference type="Gene3D" id="3.90.20.20">
    <property type="match status" value="1"/>
</dbReference>
<dbReference type="FunFam" id="2.30.22.10:FF:000001">
    <property type="entry name" value="Protein GrpE"/>
    <property type="match status" value="1"/>
</dbReference>
<gene>
    <name evidence="10 15" type="primary">grpE</name>
    <name evidence="15" type="ORF">I0Q91_02850</name>
</gene>
<evidence type="ECO:0000256" key="2">
    <source>
        <dbReference type="ARBA" id="ARBA00009054"/>
    </source>
</evidence>
<reference evidence="15" key="1">
    <citation type="submission" date="2020-11" db="EMBL/GenBank/DDBJ databases">
        <title>Halonatronomonas betainensis gen. nov., sp. nov. a novel haloalkaliphilic representative of the family Halanaerobiacae capable of betaine degradation.</title>
        <authorList>
            <person name="Boltyanskaya Y."/>
            <person name="Kevbrin V."/>
            <person name="Detkova E."/>
            <person name="Grouzdev D.S."/>
            <person name="Koziaeva V."/>
            <person name="Zhilina T."/>
        </authorList>
    </citation>
    <scope>NUCLEOTIDE SEQUENCE</scope>
    <source>
        <strain evidence="15">Z-7014</strain>
    </source>
</reference>
<dbReference type="SUPFAM" id="SSF51064">
    <property type="entry name" value="Head domain of nucleotide exchange factor GrpE"/>
    <property type="match status" value="1"/>
</dbReference>
<comment type="function">
    <text evidence="7 10 11">Participates actively in the response to hyperosmotic and heat shock by preventing the aggregation of stress-denatured proteins, in association with DnaK and GrpE. It is the nucleotide exchange factor for DnaK and may function as a thermosensor. Unfolded proteins bind initially to DnaJ; upon interaction with the DnaJ-bound protein, DnaK hydrolyzes its bound ATP, resulting in the formation of a stable complex. GrpE releases ADP from DnaK; ATP binding to DnaK triggers the release of the substrate protein, thus completing the reaction cycle. Several rounds of ATP-dependent interactions between DnaJ, DnaK and GrpE are required for fully efficient folding.</text>
</comment>
<keyword evidence="4 10" id="KW-0963">Cytoplasm</keyword>
<dbReference type="EMBL" id="JADPIE010000001">
    <property type="protein sequence ID" value="MBF8436008.1"/>
    <property type="molecule type" value="Genomic_DNA"/>
</dbReference>
<evidence type="ECO:0000256" key="7">
    <source>
        <dbReference type="ARBA" id="ARBA00053401"/>
    </source>
</evidence>
<evidence type="ECO:0000256" key="6">
    <source>
        <dbReference type="ARBA" id="ARBA00023186"/>
    </source>
</evidence>
<comment type="subcellular location">
    <subcellularLocation>
        <location evidence="1 10">Cytoplasm</location>
    </subcellularLocation>
</comment>
<dbReference type="RefSeq" id="WP_270452752.1">
    <property type="nucleotide sequence ID" value="NZ_JADPIE010000001.1"/>
</dbReference>
<dbReference type="GO" id="GO:0006457">
    <property type="term" value="P:protein folding"/>
    <property type="evidence" value="ECO:0007669"/>
    <property type="project" value="InterPro"/>
</dbReference>
<dbReference type="Pfam" id="PF01025">
    <property type="entry name" value="GrpE"/>
    <property type="match status" value="1"/>
</dbReference>
<evidence type="ECO:0000256" key="12">
    <source>
        <dbReference type="RuleBase" id="RU004478"/>
    </source>
</evidence>
<dbReference type="Proteomes" id="UP000621436">
    <property type="component" value="Unassembled WGS sequence"/>
</dbReference>
<evidence type="ECO:0000256" key="11">
    <source>
        <dbReference type="RuleBase" id="RU000639"/>
    </source>
</evidence>
<dbReference type="InterPro" id="IPR000740">
    <property type="entry name" value="GrpE"/>
</dbReference>
<keyword evidence="16" id="KW-1185">Reference proteome</keyword>
<dbReference type="GO" id="GO:0005737">
    <property type="term" value="C:cytoplasm"/>
    <property type="evidence" value="ECO:0007669"/>
    <property type="project" value="UniProtKB-SubCell"/>
</dbReference>
<evidence type="ECO:0000256" key="14">
    <source>
        <dbReference type="SAM" id="MobiDB-lite"/>
    </source>
</evidence>
<dbReference type="AlphaFoldDB" id="A0A931ANE8"/>
<sequence>MSSKDEEMKEQENNKSQDVEKEKDETIECELQPAEMQEKIERLEEQVDSLEEENQKYLNKLKRSQADFANYRRRTREEKADLAIKYKVEIIEQILPVLDNFERALASGCDDDGFSQGVEMIYRQLWTVLKQEGVKEITAVGEEFDHKYHEAVEKVESEEEEGTVIEEVQKGYLYEDVVVRPAMVKVAG</sequence>
<dbReference type="PANTHER" id="PTHR21237">
    <property type="entry name" value="GRPE PROTEIN"/>
    <property type="match status" value="1"/>
</dbReference>
<dbReference type="GO" id="GO:0000774">
    <property type="term" value="F:adenyl-nucleotide exchange factor activity"/>
    <property type="evidence" value="ECO:0007669"/>
    <property type="project" value="InterPro"/>
</dbReference>
<dbReference type="InterPro" id="IPR009012">
    <property type="entry name" value="GrpE_head"/>
</dbReference>
<dbReference type="GO" id="GO:0051087">
    <property type="term" value="F:protein-folding chaperone binding"/>
    <property type="evidence" value="ECO:0007669"/>
    <property type="project" value="InterPro"/>
</dbReference>
<evidence type="ECO:0000313" key="15">
    <source>
        <dbReference type="EMBL" id="MBF8436008.1"/>
    </source>
</evidence>
<protein>
    <recommendedName>
        <fullName evidence="8 10">Protein GrpE</fullName>
    </recommendedName>
    <alternativeName>
        <fullName evidence="9 10">HSP-70 cofactor</fullName>
    </alternativeName>
</protein>
<comment type="similarity">
    <text evidence="2 10 12">Belongs to the GrpE family.</text>
</comment>
<dbReference type="Gene3D" id="2.30.22.10">
    <property type="entry name" value="Head domain of nucleotide exchange factor GrpE"/>
    <property type="match status" value="1"/>
</dbReference>
<dbReference type="PANTHER" id="PTHR21237:SF23">
    <property type="entry name" value="GRPE PROTEIN HOMOLOG, MITOCHONDRIAL"/>
    <property type="match status" value="1"/>
</dbReference>
<evidence type="ECO:0000256" key="9">
    <source>
        <dbReference type="ARBA" id="ARBA00076414"/>
    </source>
</evidence>
<dbReference type="InterPro" id="IPR013805">
    <property type="entry name" value="GrpE_CC"/>
</dbReference>
<dbReference type="PRINTS" id="PR00773">
    <property type="entry name" value="GRPEPROTEIN"/>
</dbReference>
<evidence type="ECO:0000256" key="4">
    <source>
        <dbReference type="ARBA" id="ARBA00022490"/>
    </source>
</evidence>
<organism evidence="15 16">
    <name type="scientific">Halonatronomonas betaini</name>
    <dbReference type="NCBI Taxonomy" id="2778430"/>
    <lineage>
        <taxon>Bacteria</taxon>
        <taxon>Bacillati</taxon>
        <taxon>Bacillota</taxon>
        <taxon>Clostridia</taxon>
        <taxon>Halanaerobiales</taxon>
        <taxon>Halarsenatibacteraceae</taxon>
        <taxon>Halonatronomonas</taxon>
    </lineage>
</organism>
<proteinExistence type="inferred from homology"/>
<dbReference type="PROSITE" id="PS01071">
    <property type="entry name" value="GRPE"/>
    <property type="match status" value="1"/>
</dbReference>
<evidence type="ECO:0000256" key="8">
    <source>
        <dbReference type="ARBA" id="ARBA00072274"/>
    </source>
</evidence>
<evidence type="ECO:0000256" key="3">
    <source>
        <dbReference type="ARBA" id="ARBA00011738"/>
    </source>
</evidence>
<feature type="region of interest" description="Disordered" evidence="14">
    <location>
        <begin position="1"/>
        <end position="28"/>
    </location>
</feature>
<keyword evidence="6 10" id="KW-0143">Chaperone</keyword>
<keyword evidence="5 10" id="KW-0346">Stress response</keyword>
<dbReference type="GO" id="GO:0042803">
    <property type="term" value="F:protein homodimerization activity"/>
    <property type="evidence" value="ECO:0007669"/>
    <property type="project" value="InterPro"/>
</dbReference>
<evidence type="ECO:0000256" key="13">
    <source>
        <dbReference type="SAM" id="Coils"/>
    </source>
</evidence>
<dbReference type="NCBIfam" id="NF010738">
    <property type="entry name" value="PRK14140.1"/>
    <property type="match status" value="1"/>
</dbReference>
<dbReference type="GO" id="GO:0051082">
    <property type="term" value="F:unfolded protein binding"/>
    <property type="evidence" value="ECO:0007669"/>
    <property type="project" value="TreeGrafter"/>
</dbReference>
<evidence type="ECO:0000313" key="16">
    <source>
        <dbReference type="Proteomes" id="UP000621436"/>
    </source>
</evidence>
<accession>A0A931ANE8</accession>
<comment type="caution">
    <text evidence="15">The sequence shown here is derived from an EMBL/GenBank/DDBJ whole genome shotgun (WGS) entry which is preliminary data.</text>
</comment>
<evidence type="ECO:0000256" key="10">
    <source>
        <dbReference type="HAMAP-Rule" id="MF_01151"/>
    </source>
</evidence>
<feature type="coiled-coil region" evidence="13">
    <location>
        <begin position="33"/>
        <end position="74"/>
    </location>
</feature>
<name>A0A931ANE8_9FIRM</name>
<dbReference type="SUPFAM" id="SSF58014">
    <property type="entry name" value="Coiled-coil domain of nucleotide exchange factor GrpE"/>
    <property type="match status" value="1"/>
</dbReference>
<comment type="subunit">
    <text evidence="3 10">Homodimer.</text>
</comment>
<feature type="compositionally biased region" description="Basic and acidic residues" evidence="14">
    <location>
        <begin position="1"/>
        <end position="26"/>
    </location>
</feature>
<evidence type="ECO:0000256" key="1">
    <source>
        <dbReference type="ARBA" id="ARBA00004496"/>
    </source>
</evidence>